<dbReference type="AlphaFoldDB" id="A0A6J3KU53"/>
<dbReference type="PROSITE" id="PS01159">
    <property type="entry name" value="WW_DOMAIN_1"/>
    <property type="match status" value="1"/>
</dbReference>
<dbReference type="GO" id="GO:0006325">
    <property type="term" value="P:chromatin organization"/>
    <property type="evidence" value="ECO:0007669"/>
    <property type="project" value="UniProtKB-KW"/>
</dbReference>
<dbReference type="GO" id="GO:0010506">
    <property type="term" value="P:regulation of autophagy"/>
    <property type="evidence" value="ECO:0007669"/>
    <property type="project" value="TreeGrafter"/>
</dbReference>
<dbReference type="SMART" id="SM00456">
    <property type="entry name" value="WW"/>
    <property type="match status" value="1"/>
</dbReference>
<dbReference type="PROSITE" id="PS50020">
    <property type="entry name" value="WW_DOMAIN_2"/>
    <property type="match status" value="1"/>
</dbReference>
<dbReference type="Gene3D" id="2.20.70.10">
    <property type="match status" value="1"/>
</dbReference>
<dbReference type="SUPFAM" id="SSF51045">
    <property type="entry name" value="WW domain"/>
    <property type="match status" value="1"/>
</dbReference>
<dbReference type="GO" id="GO:1904263">
    <property type="term" value="P:positive regulation of TORC1 signaling"/>
    <property type="evidence" value="ECO:0007669"/>
    <property type="project" value="TreeGrafter"/>
</dbReference>
<feature type="compositionally biased region" description="Low complexity" evidence="4">
    <location>
        <begin position="73"/>
        <end position="89"/>
    </location>
</feature>
<dbReference type="CTD" id="32690"/>
<evidence type="ECO:0000259" key="5">
    <source>
        <dbReference type="PROSITE" id="PS50020"/>
    </source>
</evidence>
<keyword evidence="6" id="KW-1185">Reference proteome</keyword>
<accession>A0A6J3KU53</accession>
<protein>
    <submittedName>
        <fullName evidence="7">WW domain-containing adapter protein with coiled-coil isoform X1</fullName>
    </submittedName>
</protein>
<proteinExistence type="predicted"/>
<dbReference type="InterPro" id="IPR038867">
    <property type="entry name" value="WAC"/>
</dbReference>
<dbReference type="InterPro" id="IPR001202">
    <property type="entry name" value="WW_dom"/>
</dbReference>
<keyword evidence="3" id="KW-0539">Nucleus</keyword>
<feature type="compositionally biased region" description="Polar residues" evidence="4">
    <location>
        <begin position="44"/>
        <end position="59"/>
    </location>
</feature>
<evidence type="ECO:0000256" key="2">
    <source>
        <dbReference type="ARBA" id="ARBA00022853"/>
    </source>
</evidence>
<feature type="compositionally biased region" description="Basic and acidic residues" evidence="4">
    <location>
        <begin position="288"/>
        <end position="301"/>
    </location>
</feature>
<evidence type="ECO:0000256" key="1">
    <source>
        <dbReference type="ARBA" id="ARBA00004123"/>
    </source>
</evidence>
<dbReference type="PANTHER" id="PTHR15911:SF6">
    <property type="entry name" value="WW DOMAIN-CONTAINING ADAPTER PROTEIN WITH COILED-COIL"/>
    <property type="match status" value="1"/>
</dbReference>
<evidence type="ECO:0000256" key="4">
    <source>
        <dbReference type="SAM" id="MobiDB-lite"/>
    </source>
</evidence>
<feature type="compositionally biased region" description="Polar residues" evidence="4">
    <location>
        <begin position="399"/>
        <end position="415"/>
    </location>
</feature>
<sequence>MTLTDRKGNIRGREFPTDTGIDGNACEETTKDQRWVGYRRQIPNPDTTNLYSPHLSSTKYFEKHQAHPYQNAKYNSSKGGYSSSTTSSDSRYEGRMRDSPNGNSYSPAGGLGMGMGTDRDSPRSYTSKPLYKKERENRDYKLSSSRDKYSDCARSPKDKRSRESRDSEHRTNHDRSSGEILHPIKLSSNSSRESSSQRKPSHNSCQDKRGDERGGAMERSARFGDWSEHMSSSGKKYYYNCKTEVSQWEKPREWISRTENRQRQSNDYSSRSSHDKHSNSRSNSSSVRDGKSSRQSDKREYWSSCSGSGGGSSREDVSIREREREKERERERERERDREPGREEAGVERQAQDMDISPGDSTPTSEPLTSCTHDPLPQGPVLLATALPRLTSHPPSTPQTPGKLNSPTQQGNSNAPGPPVSLANLPRLLSQITGNKEQPDITPQKALQTLQTAAILLSRQQSASGDRNNSGNDVMVPLKVDTSGNVTNEGPPTPTHSETQDCIDARKLTSPGATNSGVQGLSSLQNLSTLGSLGNLSNTGLQALSRVQPPLTPSLTPSLANHYREDLTQHVRAFPADILEKQAQKLSEEAHTMGSLQCTRVSAELKTARSIVRLTEIQATLQEQRILFLRQQIQTLEELKSQNSFMSDDS</sequence>
<dbReference type="RefSeq" id="XP_033356557.1">
    <property type="nucleotide sequence ID" value="XM_033500666.1"/>
</dbReference>
<feature type="compositionally biased region" description="Basic and acidic residues" evidence="4">
    <location>
        <begin position="205"/>
        <end position="228"/>
    </location>
</feature>
<dbReference type="PANTHER" id="PTHR15911">
    <property type="entry name" value="WW DOMAIN-CONTAINING ADAPTER PROTEIN WITH COILED-COIL"/>
    <property type="match status" value="1"/>
</dbReference>
<name>A0A6J3KU53_9HYME</name>
<reference evidence="7" key="1">
    <citation type="submission" date="2025-08" db="UniProtKB">
        <authorList>
            <consortium name="RefSeq"/>
        </authorList>
    </citation>
    <scope>IDENTIFICATION</scope>
    <source>
        <tissue evidence="7">Muscle</tissue>
    </source>
</reference>
<dbReference type="GO" id="GO:0003682">
    <property type="term" value="F:chromatin binding"/>
    <property type="evidence" value="ECO:0007669"/>
    <property type="project" value="TreeGrafter"/>
</dbReference>
<organism evidence="6 7">
    <name type="scientific">Bombus vosnesenskii</name>
    <dbReference type="NCBI Taxonomy" id="207650"/>
    <lineage>
        <taxon>Eukaryota</taxon>
        <taxon>Metazoa</taxon>
        <taxon>Ecdysozoa</taxon>
        <taxon>Arthropoda</taxon>
        <taxon>Hexapoda</taxon>
        <taxon>Insecta</taxon>
        <taxon>Pterygota</taxon>
        <taxon>Neoptera</taxon>
        <taxon>Endopterygota</taxon>
        <taxon>Hymenoptera</taxon>
        <taxon>Apocrita</taxon>
        <taxon>Aculeata</taxon>
        <taxon>Apoidea</taxon>
        <taxon>Anthophila</taxon>
        <taxon>Apidae</taxon>
        <taxon>Bombus</taxon>
        <taxon>Pyrobombus</taxon>
    </lineage>
</organism>
<evidence type="ECO:0000313" key="6">
    <source>
        <dbReference type="Proteomes" id="UP000504631"/>
    </source>
</evidence>
<dbReference type="GO" id="GO:0005634">
    <property type="term" value="C:nucleus"/>
    <property type="evidence" value="ECO:0007669"/>
    <property type="project" value="UniProtKB-SubCell"/>
</dbReference>
<feature type="domain" description="WW" evidence="5">
    <location>
        <begin position="226"/>
        <end position="253"/>
    </location>
</feature>
<evidence type="ECO:0000313" key="7">
    <source>
        <dbReference type="RefSeq" id="XP_033356557.1"/>
    </source>
</evidence>
<feature type="region of interest" description="Disordered" evidence="4">
    <location>
        <begin position="1"/>
        <end position="423"/>
    </location>
</feature>
<dbReference type="GO" id="GO:0000993">
    <property type="term" value="F:RNA polymerase II complex binding"/>
    <property type="evidence" value="ECO:0007669"/>
    <property type="project" value="TreeGrafter"/>
</dbReference>
<feature type="compositionally biased region" description="Basic and acidic residues" evidence="4">
    <location>
        <begin position="247"/>
        <end position="264"/>
    </location>
</feature>
<dbReference type="KEGG" id="bvk:117237060"/>
<dbReference type="Pfam" id="PF00397">
    <property type="entry name" value="WW"/>
    <property type="match status" value="1"/>
</dbReference>
<keyword evidence="2" id="KW-0156">Chromatin regulator</keyword>
<dbReference type="InterPro" id="IPR036020">
    <property type="entry name" value="WW_dom_sf"/>
</dbReference>
<comment type="subcellular location">
    <subcellularLocation>
        <location evidence="1">Nucleus</location>
    </subcellularLocation>
</comment>
<dbReference type="Proteomes" id="UP000504631">
    <property type="component" value="Unplaced"/>
</dbReference>
<dbReference type="CDD" id="cd00201">
    <property type="entry name" value="WW"/>
    <property type="match status" value="1"/>
</dbReference>
<evidence type="ECO:0000256" key="3">
    <source>
        <dbReference type="ARBA" id="ARBA00023242"/>
    </source>
</evidence>
<feature type="compositionally biased region" description="Basic and acidic residues" evidence="4">
    <location>
        <begin position="1"/>
        <end position="16"/>
    </location>
</feature>
<gene>
    <name evidence="7" type="primary">LOC117237060</name>
</gene>
<dbReference type="GeneID" id="117237060"/>
<feature type="compositionally biased region" description="Basic and acidic residues" evidence="4">
    <location>
        <begin position="313"/>
        <end position="352"/>
    </location>
</feature>
<feature type="compositionally biased region" description="Polar residues" evidence="4">
    <location>
        <begin position="359"/>
        <end position="372"/>
    </location>
</feature>
<feature type="compositionally biased region" description="Basic and acidic residues" evidence="4">
    <location>
        <begin position="131"/>
        <end position="177"/>
    </location>
</feature>